<evidence type="ECO:0000259" key="6">
    <source>
        <dbReference type="PROSITE" id="PS51078"/>
    </source>
</evidence>
<protein>
    <submittedName>
        <fullName evidence="7">IclR family transcriptional regulator C-terminal domain-containing protein</fullName>
    </submittedName>
</protein>
<keyword evidence="1" id="KW-0805">Transcription regulation</keyword>
<sequence length="286" mass="30046">MTELSSTATEDAAAEGPATMGSAAEGPAAEGGGSGRSAGYVQSLDRGLAVIRAFDADHPRLTLSDVARRTGLTRAAARRFLHTLVDIGYVDADGRLFTLRPRVLELGFAYLSALGLPEIARPHLERLAAVVGESASLSVLDGTDITYVARVAARRIMSVDLGVGTRLPAYATSMGRVLLAGLPPSDLNEHLAELEPLTRYTITERSHLLAELDRVRGQGWSVVDEELEEGLRSMAAPVRDGRGVVAAAVNVSTAARRGSVTTMAAEILPHLLEAAAAISDDLAASR</sequence>
<dbReference type="InterPro" id="IPR014757">
    <property type="entry name" value="Tscrpt_reg_IclR_C"/>
</dbReference>
<dbReference type="Gene3D" id="1.10.10.10">
    <property type="entry name" value="Winged helix-like DNA-binding domain superfamily/Winged helix DNA-binding domain"/>
    <property type="match status" value="1"/>
</dbReference>
<dbReference type="InterPro" id="IPR029016">
    <property type="entry name" value="GAF-like_dom_sf"/>
</dbReference>
<dbReference type="InterPro" id="IPR005471">
    <property type="entry name" value="Tscrpt_reg_IclR_N"/>
</dbReference>
<dbReference type="InterPro" id="IPR050707">
    <property type="entry name" value="HTH_MetabolicPath_Reg"/>
</dbReference>
<dbReference type="Pfam" id="PF09339">
    <property type="entry name" value="HTH_IclR"/>
    <property type="match status" value="1"/>
</dbReference>
<dbReference type="Gene3D" id="3.30.450.40">
    <property type="match status" value="1"/>
</dbReference>
<comment type="caution">
    <text evidence="7">The sequence shown here is derived from an EMBL/GenBank/DDBJ whole genome shotgun (WGS) entry which is preliminary data.</text>
</comment>
<evidence type="ECO:0000313" key="7">
    <source>
        <dbReference type="EMBL" id="GAA4425321.1"/>
    </source>
</evidence>
<dbReference type="SUPFAM" id="SSF46785">
    <property type="entry name" value="Winged helix' DNA-binding domain"/>
    <property type="match status" value="1"/>
</dbReference>
<accession>A0ABP8L9U9</accession>
<dbReference type="EMBL" id="BAABGN010000009">
    <property type="protein sequence ID" value="GAA4425321.1"/>
    <property type="molecule type" value="Genomic_DNA"/>
</dbReference>
<dbReference type="Pfam" id="PF01614">
    <property type="entry name" value="IclR_C"/>
    <property type="match status" value="1"/>
</dbReference>
<evidence type="ECO:0000256" key="3">
    <source>
        <dbReference type="ARBA" id="ARBA00023163"/>
    </source>
</evidence>
<dbReference type="PROSITE" id="PS51077">
    <property type="entry name" value="HTH_ICLR"/>
    <property type="match status" value="1"/>
</dbReference>
<dbReference type="NCBIfam" id="TIGR02431">
    <property type="entry name" value="pcaR_pcaU"/>
    <property type="match status" value="1"/>
</dbReference>
<evidence type="ECO:0000256" key="2">
    <source>
        <dbReference type="ARBA" id="ARBA00023125"/>
    </source>
</evidence>
<keyword evidence="3" id="KW-0804">Transcription</keyword>
<proteinExistence type="predicted"/>
<dbReference type="PANTHER" id="PTHR30136:SF34">
    <property type="entry name" value="TRANSCRIPTIONAL REGULATOR"/>
    <property type="match status" value="1"/>
</dbReference>
<evidence type="ECO:0000256" key="1">
    <source>
        <dbReference type="ARBA" id="ARBA00023015"/>
    </source>
</evidence>
<organism evidence="7 8">
    <name type="scientific">Georgenia halophila</name>
    <dbReference type="NCBI Taxonomy" id="620889"/>
    <lineage>
        <taxon>Bacteria</taxon>
        <taxon>Bacillati</taxon>
        <taxon>Actinomycetota</taxon>
        <taxon>Actinomycetes</taxon>
        <taxon>Micrococcales</taxon>
        <taxon>Bogoriellaceae</taxon>
        <taxon>Georgenia</taxon>
    </lineage>
</organism>
<evidence type="ECO:0000256" key="4">
    <source>
        <dbReference type="SAM" id="MobiDB-lite"/>
    </source>
</evidence>
<feature type="region of interest" description="Disordered" evidence="4">
    <location>
        <begin position="1"/>
        <end position="37"/>
    </location>
</feature>
<dbReference type="SUPFAM" id="SSF55781">
    <property type="entry name" value="GAF domain-like"/>
    <property type="match status" value="1"/>
</dbReference>
<dbReference type="Proteomes" id="UP001500622">
    <property type="component" value="Unassembled WGS sequence"/>
</dbReference>
<keyword evidence="2" id="KW-0238">DNA-binding</keyword>
<dbReference type="InterPro" id="IPR036390">
    <property type="entry name" value="WH_DNA-bd_sf"/>
</dbReference>
<dbReference type="SMART" id="SM00346">
    <property type="entry name" value="HTH_ICLR"/>
    <property type="match status" value="1"/>
</dbReference>
<dbReference type="PROSITE" id="PS51078">
    <property type="entry name" value="ICLR_ED"/>
    <property type="match status" value="1"/>
</dbReference>
<name>A0ABP8L9U9_9MICO</name>
<dbReference type="PANTHER" id="PTHR30136">
    <property type="entry name" value="HELIX-TURN-HELIX TRANSCRIPTIONAL REGULATOR, ICLR FAMILY"/>
    <property type="match status" value="1"/>
</dbReference>
<dbReference type="InterPro" id="IPR012794">
    <property type="entry name" value="PcaR_PcaU"/>
</dbReference>
<feature type="domain" description="HTH iclR-type" evidence="5">
    <location>
        <begin position="41"/>
        <end position="101"/>
    </location>
</feature>
<keyword evidence="8" id="KW-1185">Reference proteome</keyword>
<gene>
    <name evidence="7" type="ORF">GCM10023169_22900</name>
</gene>
<evidence type="ECO:0000313" key="8">
    <source>
        <dbReference type="Proteomes" id="UP001500622"/>
    </source>
</evidence>
<evidence type="ECO:0000259" key="5">
    <source>
        <dbReference type="PROSITE" id="PS51077"/>
    </source>
</evidence>
<feature type="domain" description="IclR-ED" evidence="6">
    <location>
        <begin position="102"/>
        <end position="284"/>
    </location>
</feature>
<dbReference type="InterPro" id="IPR036388">
    <property type="entry name" value="WH-like_DNA-bd_sf"/>
</dbReference>
<reference evidence="8" key="1">
    <citation type="journal article" date="2019" name="Int. J. Syst. Evol. Microbiol.">
        <title>The Global Catalogue of Microorganisms (GCM) 10K type strain sequencing project: providing services to taxonomists for standard genome sequencing and annotation.</title>
        <authorList>
            <consortium name="The Broad Institute Genomics Platform"/>
            <consortium name="The Broad Institute Genome Sequencing Center for Infectious Disease"/>
            <person name="Wu L."/>
            <person name="Ma J."/>
        </authorList>
    </citation>
    <scope>NUCLEOTIDE SEQUENCE [LARGE SCALE GENOMIC DNA]</scope>
    <source>
        <strain evidence="8">JCM 17810</strain>
    </source>
</reference>